<dbReference type="PROSITE" id="PS50076">
    <property type="entry name" value="DNAJ_2"/>
    <property type="match status" value="1"/>
</dbReference>
<dbReference type="PANTHER" id="PTHR24078:SF575">
    <property type="entry name" value="DNAJ HEAT SHOCK FAMILY PROTEIN"/>
    <property type="match status" value="1"/>
</dbReference>
<feature type="domain" description="J" evidence="2">
    <location>
        <begin position="4"/>
        <end position="70"/>
    </location>
</feature>
<dbReference type="InterPro" id="IPR018253">
    <property type="entry name" value="DnaJ_domain_CS"/>
</dbReference>
<evidence type="ECO:0000259" key="2">
    <source>
        <dbReference type="PROSITE" id="PS50076"/>
    </source>
</evidence>
<dbReference type="FunFam" id="1.10.287.110:FF:000020">
    <property type="entry name" value="DnaJ subfamily B member 13"/>
    <property type="match status" value="1"/>
</dbReference>
<organism evidence="3 4">
    <name type="scientific">Striga asiatica</name>
    <name type="common">Asiatic witchweed</name>
    <name type="synonym">Buchnera asiatica</name>
    <dbReference type="NCBI Taxonomy" id="4170"/>
    <lineage>
        <taxon>Eukaryota</taxon>
        <taxon>Viridiplantae</taxon>
        <taxon>Streptophyta</taxon>
        <taxon>Embryophyta</taxon>
        <taxon>Tracheophyta</taxon>
        <taxon>Spermatophyta</taxon>
        <taxon>Magnoliopsida</taxon>
        <taxon>eudicotyledons</taxon>
        <taxon>Gunneridae</taxon>
        <taxon>Pentapetalae</taxon>
        <taxon>asterids</taxon>
        <taxon>lamiids</taxon>
        <taxon>Lamiales</taxon>
        <taxon>Orobanchaceae</taxon>
        <taxon>Buchnereae</taxon>
        <taxon>Striga</taxon>
    </lineage>
</organism>
<dbReference type="PANTHER" id="PTHR24078">
    <property type="entry name" value="DNAJ HOMOLOG SUBFAMILY C MEMBER"/>
    <property type="match status" value="1"/>
</dbReference>
<evidence type="ECO:0000256" key="1">
    <source>
        <dbReference type="ARBA" id="ARBA00023186"/>
    </source>
</evidence>
<dbReference type="GO" id="GO:0006457">
    <property type="term" value="P:protein folding"/>
    <property type="evidence" value="ECO:0007669"/>
    <property type="project" value="InterPro"/>
</dbReference>
<dbReference type="OrthoDB" id="550424at2759"/>
<dbReference type="InterPro" id="IPR008971">
    <property type="entry name" value="HSP40/DnaJ_pept-bd"/>
</dbReference>
<keyword evidence="1" id="KW-0143">Chaperone</keyword>
<dbReference type="GO" id="GO:0005829">
    <property type="term" value="C:cytosol"/>
    <property type="evidence" value="ECO:0007669"/>
    <property type="project" value="TreeGrafter"/>
</dbReference>
<dbReference type="SMART" id="SM00271">
    <property type="entry name" value="DnaJ"/>
    <property type="match status" value="1"/>
</dbReference>
<dbReference type="InterPro" id="IPR001623">
    <property type="entry name" value="DnaJ_domain"/>
</dbReference>
<dbReference type="Pfam" id="PF00226">
    <property type="entry name" value="DnaJ"/>
    <property type="match status" value="1"/>
</dbReference>
<dbReference type="PRINTS" id="PR00625">
    <property type="entry name" value="JDOMAIN"/>
</dbReference>
<gene>
    <name evidence="3" type="ORF">STAS_02324</name>
</gene>
<dbReference type="Gene3D" id="1.10.287.110">
    <property type="entry name" value="DnaJ domain"/>
    <property type="match status" value="1"/>
</dbReference>
<dbReference type="Gene3D" id="2.60.260.20">
    <property type="entry name" value="Urease metallochaperone UreE, N-terminal domain"/>
    <property type="match status" value="2"/>
</dbReference>
<evidence type="ECO:0000313" key="4">
    <source>
        <dbReference type="Proteomes" id="UP000325081"/>
    </source>
</evidence>
<name>A0A5A7P1Q8_STRAF</name>
<reference evidence="4" key="1">
    <citation type="journal article" date="2019" name="Curr. Biol.">
        <title>Genome Sequence of Striga asiatica Provides Insight into the Evolution of Plant Parasitism.</title>
        <authorList>
            <person name="Yoshida S."/>
            <person name="Kim S."/>
            <person name="Wafula E.K."/>
            <person name="Tanskanen J."/>
            <person name="Kim Y.M."/>
            <person name="Honaas L."/>
            <person name="Yang Z."/>
            <person name="Spallek T."/>
            <person name="Conn C.E."/>
            <person name="Ichihashi Y."/>
            <person name="Cheong K."/>
            <person name="Cui S."/>
            <person name="Der J.P."/>
            <person name="Gundlach H."/>
            <person name="Jiao Y."/>
            <person name="Hori C."/>
            <person name="Ishida J.K."/>
            <person name="Kasahara H."/>
            <person name="Kiba T."/>
            <person name="Kim M.S."/>
            <person name="Koo N."/>
            <person name="Laohavisit A."/>
            <person name="Lee Y.H."/>
            <person name="Lumba S."/>
            <person name="McCourt P."/>
            <person name="Mortimer J.C."/>
            <person name="Mutuku J.M."/>
            <person name="Nomura T."/>
            <person name="Sasaki-Sekimoto Y."/>
            <person name="Seto Y."/>
            <person name="Wang Y."/>
            <person name="Wakatake T."/>
            <person name="Sakakibara H."/>
            <person name="Demura T."/>
            <person name="Yamaguchi S."/>
            <person name="Yoneyama K."/>
            <person name="Manabe R.I."/>
            <person name="Nelson D.C."/>
            <person name="Schulman A.H."/>
            <person name="Timko M.P."/>
            <person name="dePamphilis C.W."/>
            <person name="Choi D."/>
            <person name="Shirasu K."/>
        </authorList>
    </citation>
    <scope>NUCLEOTIDE SEQUENCE [LARGE SCALE GENOMIC DNA]</scope>
    <source>
        <strain evidence="4">cv. UVA1</strain>
    </source>
</reference>
<dbReference type="Proteomes" id="UP000325081">
    <property type="component" value="Unassembled WGS sequence"/>
</dbReference>
<dbReference type="Pfam" id="PF01556">
    <property type="entry name" value="DnaJ_C"/>
    <property type="match status" value="1"/>
</dbReference>
<dbReference type="PROSITE" id="PS00636">
    <property type="entry name" value="DNAJ_1"/>
    <property type="match status" value="1"/>
</dbReference>
<dbReference type="GO" id="GO:0051082">
    <property type="term" value="F:unfolded protein binding"/>
    <property type="evidence" value="ECO:0007669"/>
    <property type="project" value="InterPro"/>
</dbReference>
<evidence type="ECO:0000313" key="3">
    <source>
        <dbReference type="EMBL" id="GER26669.1"/>
    </source>
</evidence>
<dbReference type="GO" id="GO:0051087">
    <property type="term" value="F:protein-folding chaperone binding"/>
    <property type="evidence" value="ECO:0007669"/>
    <property type="project" value="TreeGrafter"/>
</dbReference>
<accession>A0A5A7P1Q8</accession>
<dbReference type="InterPro" id="IPR036869">
    <property type="entry name" value="J_dom_sf"/>
</dbReference>
<sequence length="392" mass="43487">MGVDYYKVLQVDRSAGDDDLKKAYRKLAMKWHPDKNPNNKKEAEAKFKQISEAYDVLSDPQKRAVFDQFGEEGLKGQVPPPGAGVFSGGRDGGSSFRFNPRSADDIFSEFFGFSSPFGDMGNMAGGSRAGSSGFSRSMFGDDLFASFRNAAGGGEGGPSIPRKAPAIERMLPCSLEDLYKGTSKKMKISREIADANGLRHIPDFTIRHFLVMRYLKYSAIQMISDQPKWLNLISYLNLLYTVAISFRPSTTEEILTIDIKPGWKKGTKITFPEKGNEQRGVIPSDLVFIIDEKPHSVFKRDGNDLVITQKISLVEALTGYTTQITTLDGRILTVPINTIVSPNYEEVVKGEGMPIPKEQGKKGNLRIKFNIKFPSRLTSEQKTGIKRLLSSS</sequence>
<dbReference type="CDD" id="cd10747">
    <property type="entry name" value="DnaJ_C"/>
    <property type="match status" value="1"/>
</dbReference>
<dbReference type="FunFam" id="2.60.260.20:FF:000006">
    <property type="entry name" value="DnaJ subfamily B member 13"/>
    <property type="match status" value="1"/>
</dbReference>
<keyword evidence="4" id="KW-1185">Reference proteome</keyword>
<proteinExistence type="predicted"/>
<comment type="caution">
    <text evidence="3">The sequence shown here is derived from an EMBL/GenBank/DDBJ whole genome shotgun (WGS) entry which is preliminary data.</text>
</comment>
<dbReference type="InterPro" id="IPR002939">
    <property type="entry name" value="DnaJ_C"/>
</dbReference>
<dbReference type="AlphaFoldDB" id="A0A5A7P1Q8"/>
<dbReference type="InterPro" id="IPR051339">
    <property type="entry name" value="DnaJ_subfamily_B"/>
</dbReference>
<protein>
    <submittedName>
        <fullName evidence="3">Chaperone protein dnaJ</fullName>
    </submittedName>
</protein>
<dbReference type="SUPFAM" id="SSF49493">
    <property type="entry name" value="HSP40/DnaJ peptide-binding domain"/>
    <property type="match status" value="2"/>
</dbReference>
<dbReference type="SUPFAM" id="SSF46565">
    <property type="entry name" value="Chaperone J-domain"/>
    <property type="match status" value="1"/>
</dbReference>
<dbReference type="CDD" id="cd06257">
    <property type="entry name" value="DnaJ"/>
    <property type="match status" value="1"/>
</dbReference>
<dbReference type="EMBL" id="BKCP01001114">
    <property type="protein sequence ID" value="GER26669.1"/>
    <property type="molecule type" value="Genomic_DNA"/>
</dbReference>